<dbReference type="PANTHER" id="PTHR43839:SF3">
    <property type="entry name" value="OLIGOPEPTIDE ABC TRANSPORTER, PERMEASE PROTEIN"/>
    <property type="match status" value="1"/>
</dbReference>
<evidence type="ECO:0000313" key="9">
    <source>
        <dbReference type="Proteomes" id="UP001312865"/>
    </source>
</evidence>
<accession>A0ABU8HHR0</accession>
<dbReference type="PANTHER" id="PTHR43839">
    <property type="entry name" value="OPPC IN A BINDING PROTEIN-DEPENDENT TRANSPORT SYSTEM"/>
    <property type="match status" value="1"/>
</dbReference>
<comment type="similarity">
    <text evidence="6">Belongs to the binding-protein-dependent transport system permease family.</text>
</comment>
<dbReference type="PROSITE" id="PS50928">
    <property type="entry name" value="ABC_TM1"/>
    <property type="match status" value="1"/>
</dbReference>
<evidence type="ECO:0000256" key="4">
    <source>
        <dbReference type="ARBA" id="ARBA00022989"/>
    </source>
</evidence>
<dbReference type="Proteomes" id="UP001312865">
    <property type="component" value="Unassembled WGS sequence"/>
</dbReference>
<dbReference type="SUPFAM" id="SSF161098">
    <property type="entry name" value="MetI-like"/>
    <property type="match status" value="1"/>
</dbReference>
<feature type="domain" description="ABC transmembrane type-1" evidence="7">
    <location>
        <begin position="78"/>
        <end position="297"/>
    </location>
</feature>
<feature type="transmembrane region" description="Helical" evidence="6">
    <location>
        <begin position="9"/>
        <end position="30"/>
    </location>
</feature>
<feature type="transmembrane region" description="Helical" evidence="6">
    <location>
        <begin position="80"/>
        <end position="111"/>
    </location>
</feature>
<gene>
    <name evidence="8" type="ORF">WAK64_16550</name>
</gene>
<evidence type="ECO:0000256" key="3">
    <source>
        <dbReference type="ARBA" id="ARBA00022692"/>
    </source>
</evidence>
<evidence type="ECO:0000256" key="6">
    <source>
        <dbReference type="RuleBase" id="RU363032"/>
    </source>
</evidence>
<dbReference type="EMBL" id="JBBAXC010000015">
    <property type="protein sequence ID" value="MEI5908659.1"/>
    <property type="molecule type" value="Genomic_DNA"/>
</dbReference>
<keyword evidence="5 6" id="KW-0472">Membrane</keyword>
<protein>
    <submittedName>
        <fullName evidence="8">ABC transporter permease subunit</fullName>
    </submittedName>
</protein>
<comment type="subcellular location">
    <subcellularLocation>
        <location evidence="6">Cell membrane</location>
        <topology evidence="6">Multi-pass membrane protein</topology>
    </subcellularLocation>
    <subcellularLocation>
        <location evidence="1">Membrane</location>
        <topology evidence="1">Multi-pass membrane protein</topology>
    </subcellularLocation>
</comment>
<keyword evidence="3 6" id="KW-0812">Transmembrane</keyword>
<keyword evidence="4 6" id="KW-1133">Transmembrane helix</keyword>
<dbReference type="Gene3D" id="1.10.3720.10">
    <property type="entry name" value="MetI-like"/>
    <property type="match status" value="1"/>
</dbReference>
<proteinExistence type="inferred from homology"/>
<dbReference type="CDD" id="cd06261">
    <property type="entry name" value="TM_PBP2"/>
    <property type="match status" value="1"/>
</dbReference>
<name>A0ABU8HHR0_9BACI</name>
<feature type="transmembrane region" description="Helical" evidence="6">
    <location>
        <begin position="123"/>
        <end position="145"/>
    </location>
</feature>
<evidence type="ECO:0000256" key="2">
    <source>
        <dbReference type="ARBA" id="ARBA00022448"/>
    </source>
</evidence>
<dbReference type="RefSeq" id="WP_336588110.1">
    <property type="nucleotide sequence ID" value="NZ_JBBAXC010000015.1"/>
</dbReference>
<evidence type="ECO:0000256" key="5">
    <source>
        <dbReference type="ARBA" id="ARBA00023136"/>
    </source>
</evidence>
<evidence type="ECO:0000256" key="1">
    <source>
        <dbReference type="ARBA" id="ARBA00004141"/>
    </source>
</evidence>
<feature type="transmembrane region" description="Helical" evidence="6">
    <location>
        <begin position="151"/>
        <end position="171"/>
    </location>
</feature>
<sequence>MHSWILKRLTFPLLIIIGLLIASFLVPILYPEYDEIMDWMTDEKGKLIAAPPFSTDEMPPLGSDKLGRNFLLILLTGAKYTLMAAVVISLFRMILGFVFALFYTFLPAFFTRTIKGFGETFQYIPLAIIVFSLLIPLDGAFQAGSLPSDRYFFIQMMGIVALTFPSLGIYLGEEMKLYMNQEFIEASKSIGANRFQLMKKHLLPQFRRHSIVLFSEQVSQTLSLLIQLGILLMALGGISTVDFAFMWDPSNPASFSQTNEWAATISLNIKQAFINPILVIVPLTLFAILILCVNSISSTLRRALIDHDYSVVKKKKKDEKKVAETTVSKEQFTFKN</sequence>
<dbReference type="Pfam" id="PF00528">
    <property type="entry name" value="BPD_transp_1"/>
    <property type="match status" value="1"/>
</dbReference>
<evidence type="ECO:0000259" key="7">
    <source>
        <dbReference type="PROSITE" id="PS50928"/>
    </source>
</evidence>
<feature type="transmembrane region" description="Helical" evidence="6">
    <location>
        <begin position="273"/>
        <end position="293"/>
    </location>
</feature>
<comment type="caution">
    <text evidence="8">The sequence shown here is derived from an EMBL/GenBank/DDBJ whole genome shotgun (WGS) entry which is preliminary data.</text>
</comment>
<organism evidence="8 9">
    <name type="scientific">Bacillus spongiae</name>
    <dbReference type="NCBI Taxonomy" id="2683610"/>
    <lineage>
        <taxon>Bacteria</taxon>
        <taxon>Bacillati</taxon>
        <taxon>Bacillota</taxon>
        <taxon>Bacilli</taxon>
        <taxon>Bacillales</taxon>
        <taxon>Bacillaceae</taxon>
        <taxon>Bacillus</taxon>
    </lineage>
</organism>
<keyword evidence="9" id="KW-1185">Reference proteome</keyword>
<dbReference type="InterPro" id="IPR000515">
    <property type="entry name" value="MetI-like"/>
</dbReference>
<evidence type="ECO:0000313" key="8">
    <source>
        <dbReference type="EMBL" id="MEI5908659.1"/>
    </source>
</evidence>
<keyword evidence="2 6" id="KW-0813">Transport</keyword>
<feature type="transmembrane region" description="Helical" evidence="6">
    <location>
        <begin position="224"/>
        <end position="247"/>
    </location>
</feature>
<reference evidence="8 9" key="1">
    <citation type="journal article" date="2018" name="J. Microbiol.">
        <title>Bacillus spongiae sp. nov., isolated from sponge of Jeju Island.</title>
        <authorList>
            <person name="Lee G.E."/>
            <person name="Im W.T."/>
            <person name="Park J.S."/>
        </authorList>
    </citation>
    <scope>NUCLEOTIDE SEQUENCE [LARGE SCALE GENOMIC DNA]</scope>
    <source>
        <strain evidence="8 9">135PIL107-10</strain>
    </source>
</reference>
<dbReference type="InterPro" id="IPR035906">
    <property type="entry name" value="MetI-like_sf"/>
</dbReference>